<dbReference type="GeneID" id="20204795"/>
<name>T1F7J6_HELRO</name>
<organism evidence="3 4">
    <name type="scientific">Helobdella robusta</name>
    <name type="common">Californian leech</name>
    <dbReference type="NCBI Taxonomy" id="6412"/>
    <lineage>
        <taxon>Eukaryota</taxon>
        <taxon>Metazoa</taxon>
        <taxon>Spiralia</taxon>
        <taxon>Lophotrochozoa</taxon>
        <taxon>Annelida</taxon>
        <taxon>Clitellata</taxon>
        <taxon>Hirudinea</taxon>
        <taxon>Rhynchobdellida</taxon>
        <taxon>Glossiphoniidae</taxon>
        <taxon>Helobdella</taxon>
    </lineage>
</organism>
<dbReference type="InParanoid" id="T1F7J6"/>
<dbReference type="AlphaFoldDB" id="T1F7J6"/>
<evidence type="ECO:0000256" key="1">
    <source>
        <dbReference type="SAM" id="MobiDB-lite"/>
    </source>
</evidence>
<dbReference type="HOGENOM" id="CLU_802347_0_0_1"/>
<sequence length="346" mass="40511">MLRPTEIKDVSGDINRTKNDPIRISVHGCAGSSHEFSYPDDSKKSNPESLSPHDSQDNDSNYNTIDETMYENALSFYSFLTSNNDIHTDDDENLRVGDQNDDLKRESGKKNRIVEKFHDFVERHYDAAYGSEAEDLDKISECCWNENLNALEQHNFLHHSFHYYYHENKFNLDYDSNKLIRKNVFLETTYKKRLAVCFRNNVTNFLNSESTNFDEIIDIIKEMVQASAEAYNKYKSGYKDAKKTLKQLFNLKIEGISDSSYSVIMNDRRNKIILKICIDLPVLFRSNFKEILRELQKTVHKNSDVFDKLEDIIKLNSFFDSLMFEKIKLSHGSQFLFVRFLAQNID</sequence>
<dbReference type="EnsemblMetazoa" id="HelroT174064">
    <property type="protein sequence ID" value="HelroP174064"/>
    <property type="gene ID" value="HelroG174064"/>
</dbReference>
<gene>
    <name evidence="3" type="primary">20204795</name>
    <name evidence="2" type="ORF">HELRODRAFT_174064</name>
</gene>
<evidence type="ECO:0000313" key="2">
    <source>
        <dbReference type="EMBL" id="ESO03164.1"/>
    </source>
</evidence>
<proteinExistence type="predicted"/>
<dbReference type="EMBL" id="AMQM01004804">
    <property type="status" value="NOT_ANNOTATED_CDS"/>
    <property type="molecule type" value="Genomic_DNA"/>
</dbReference>
<dbReference type="RefSeq" id="XP_009018857.1">
    <property type="nucleotide sequence ID" value="XM_009020609.1"/>
</dbReference>
<evidence type="ECO:0000313" key="4">
    <source>
        <dbReference type="Proteomes" id="UP000015101"/>
    </source>
</evidence>
<reference evidence="2 4" key="2">
    <citation type="journal article" date="2013" name="Nature">
        <title>Insights into bilaterian evolution from three spiralian genomes.</title>
        <authorList>
            <person name="Simakov O."/>
            <person name="Marletaz F."/>
            <person name="Cho S.J."/>
            <person name="Edsinger-Gonzales E."/>
            <person name="Havlak P."/>
            <person name="Hellsten U."/>
            <person name="Kuo D.H."/>
            <person name="Larsson T."/>
            <person name="Lv J."/>
            <person name="Arendt D."/>
            <person name="Savage R."/>
            <person name="Osoegawa K."/>
            <person name="de Jong P."/>
            <person name="Grimwood J."/>
            <person name="Chapman J.A."/>
            <person name="Shapiro H."/>
            <person name="Aerts A."/>
            <person name="Otillar R.P."/>
            <person name="Terry A.Y."/>
            <person name="Boore J.L."/>
            <person name="Grigoriev I.V."/>
            <person name="Lindberg D.R."/>
            <person name="Seaver E.C."/>
            <person name="Weisblat D.A."/>
            <person name="Putnam N.H."/>
            <person name="Rokhsar D.S."/>
        </authorList>
    </citation>
    <scope>NUCLEOTIDE SEQUENCE</scope>
</reference>
<accession>T1F7J6</accession>
<feature type="compositionally biased region" description="Polar residues" evidence="1">
    <location>
        <begin position="47"/>
        <end position="63"/>
    </location>
</feature>
<dbReference type="EMBL" id="KB096676">
    <property type="protein sequence ID" value="ESO03164.1"/>
    <property type="molecule type" value="Genomic_DNA"/>
</dbReference>
<feature type="region of interest" description="Disordered" evidence="1">
    <location>
        <begin position="28"/>
        <end position="63"/>
    </location>
</feature>
<feature type="region of interest" description="Disordered" evidence="1">
    <location>
        <begin position="1"/>
        <end position="20"/>
    </location>
</feature>
<reference evidence="4" key="1">
    <citation type="submission" date="2012-12" db="EMBL/GenBank/DDBJ databases">
        <authorList>
            <person name="Hellsten U."/>
            <person name="Grimwood J."/>
            <person name="Chapman J.A."/>
            <person name="Shapiro H."/>
            <person name="Aerts A."/>
            <person name="Otillar R.P."/>
            <person name="Terry A.Y."/>
            <person name="Boore J.L."/>
            <person name="Simakov O."/>
            <person name="Marletaz F."/>
            <person name="Cho S.-J."/>
            <person name="Edsinger-Gonzales E."/>
            <person name="Havlak P."/>
            <person name="Kuo D.-H."/>
            <person name="Larsson T."/>
            <person name="Lv J."/>
            <person name="Arendt D."/>
            <person name="Savage R."/>
            <person name="Osoegawa K."/>
            <person name="de Jong P."/>
            <person name="Lindberg D.R."/>
            <person name="Seaver E.C."/>
            <person name="Weisblat D.A."/>
            <person name="Putnam N.H."/>
            <person name="Grigoriev I.V."/>
            <person name="Rokhsar D.S."/>
        </authorList>
    </citation>
    <scope>NUCLEOTIDE SEQUENCE</scope>
</reference>
<dbReference type="CTD" id="20204795"/>
<dbReference type="Proteomes" id="UP000015101">
    <property type="component" value="Unassembled WGS sequence"/>
</dbReference>
<dbReference type="KEGG" id="hro:HELRODRAFT_174064"/>
<evidence type="ECO:0000313" key="3">
    <source>
        <dbReference type="EnsemblMetazoa" id="HelroP174064"/>
    </source>
</evidence>
<keyword evidence="4" id="KW-1185">Reference proteome</keyword>
<protein>
    <submittedName>
        <fullName evidence="2 3">Uncharacterized protein</fullName>
    </submittedName>
</protein>
<reference evidence="3" key="3">
    <citation type="submission" date="2015-06" db="UniProtKB">
        <authorList>
            <consortium name="EnsemblMetazoa"/>
        </authorList>
    </citation>
    <scope>IDENTIFICATION</scope>
</reference>